<dbReference type="EMBL" id="JAPXFL010000009">
    <property type="protein sequence ID" value="KAK9501729.1"/>
    <property type="molecule type" value="Genomic_DNA"/>
</dbReference>
<evidence type="ECO:0000256" key="1">
    <source>
        <dbReference type="SAM" id="MobiDB-lite"/>
    </source>
</evidence>
<accession>A0AAW1CZK9</accession>
<sequence>MKHSVKHLDGYLGLQFGIEGPIWKDIDPANASDLVTSFNSSFIIFVILWLSSLLQVQVWHRRKSGSARQAQDSFGDGGIEMSPLWAR</sequence>
<dbReference type="Proteomes" id="UP001461498">
    <property type="component" value="Unassembled WGS sequence"/>
</dbReference>
<protein>
    <submittedName>
        <fullName evidence="4">Uncharacterized protein</fullName>
    </submittedName>
</protein>
<keyword evidence="5" id="KW-1185">Reference proteome</keyword>
<evidence type="ECO:0000313" key="5">
    <source>
        <dbReference type="Proteomes" id="UP001461498"/>
    </source>
</evidence>
<proteinExistence type="predicted"/>
<evidence type="ECO:0000313" key="3">
    <source>
        <dbReference type="EMBL" id="KAK9501728.1"/>
    </source>
</evidence>
<evidence type="ECO:0000256" key="2">
    <source>
        <dbReference type="SAM" id="Phobius"/>
    </source>
</evidence>
<evidence type="ECO:0000313" key="4">
    <source>
        <dbReference type="EMBL" id="KAK9501729.1"/>
    </source>
</evidence>
<dbReference type="AlphaFoldDB" id="A0AAW1CZK9"/>
<keyword evidence="2" id="KW-0812">Transmembrane</keyword>
<reference evidence="4 5" key="1">
    <citation type="submission" date="2022-12" db="EMBL/GenBank/DDBJ databases">
        <title>Chromosome-level genome assembly of true bugs.</title>
        <authorList>
            <person name="Ma L."/>
            <person name="Li H."/>
        </authorList>
    </citation>
    <scope>NUCLEOTIDE SEQUENCE [LARGE SCALE GENOMIC DNA]</scope>
    <source>
        <strain evidence="4">Lab_2022b</strain>
    </source>
</reference>
<keyword evidence="2" id="KW-1133">Transmembrane helix</keyword>
<feature type="region of interest" description="Disordered" evidence="1">
    <location>
        <begin position="65"/>
        <end position="87"/>
    </location>
</feature>
<gene>
    <name evidence="3" type="ORF">O3M35_012402</name>
    <name evidence="4" type="ORF">O3M35_012403</name>
</gene>
<comment type="caution">
    <text evidence="4">The sequence shown here is derived from an EMBL/GenBank/DDBJ whole genome shotgun (WGS) entry which is preliminary data.</text>
</comment>
<dbReference type="EMBL" id="JAPXFL010000009">
    <property type="protein sequence ID" value="KAK9501728.1"/>
    <property type="molecule type" value="Genomic_DNA"/>
</dbReference>
<name>A0AAW1CZK9_9HEMI</name>
<keyword evidence="2" id="KW-0472">Membrane</keyword>
<organism evidence="4 5">
    <name type="scientific">Rhynocoris fuscipes</name>
    <dbReference type="NCBI Taxonomy" id="488301"/>
    <lineage>
        <taxon>Eukaryota</taxon>
        <taxon>Metazoa</taxon>
        <taxon>Ecdysozoa</taxon>
        <taxon>Arthropoda</taxon>
        <taxon>Hexapoda</taxon>
        <taxon>Insecta</taxon>
        <taxon>Pterygota</taxon>
        <taxon>Neoptera</taxon>
        <taxon>Paraneoptera</taxon>
        <taxon>Hemiptera</taxon>
        <taxon>Heteroptera</taxon>
        <taxon>Panheteroptera</taxon>
        <taxon>Cimicomorpha</taxon>
        <taxon>Reduviidae</taxon>
        <taxon>Harpactorinae</taxon>
        <taxon>Harpactorini</taxon>
        <taxon>Rhynocoris</taxon>
    </lineage>
</organism>
<feature type="transmembrane region" description="Helical" evidence="2">
    <location>
        <begin position="42"/>
        <end position="59"/>
    </location>
</feature>